<dbReference type="RefSeq" id="WP_023174574.1">
    <property type="nucleotide sequence ID" value="NC_022600.1"/>
</dbReference>
<dbReference type="InterPro" id="IPR050712">
    <property type="entry name" value="NAD(P)H-dep_reductase"/>
</dbReference>
<dbReference type="SUPFAM" id="SSF52218">
    <property type="entry name" value="Flavoproteins"/>
    <property type="match status" value="1"/>
</dbReference>
<organism evidence="2 3">
    <name type="scientific">Gloeobacter kilaueensis (strain ATCC BAA-2537 / CCAP 1431/1 / ULC 316 / JS1)</name>
    <dbReference type="NCBI Taxonomy" id="1183438"/>
    <lineage>
        <taxon>Bacteria</taxon>
        <taxon>Bacillati</taxon>
        <taxon>Cyanobacteriota</taxon>
        <taxon>Cyanophyceae</taxon>
        <taxon>Gloeobacterales</taxon>
        <taxon>Gloeobacteraceae</taxon>
        <taxon>Gloeobacter</taxon>
    </lineage>
</organism>
<dbReference type="AlphaFoldDB" id="U5QK46"/>
<keyword evidence="3" id="KW-1185">Reference proteome</keyword>
<gene>
    <name evidence="2" type="ORF">GKIL_3076</name>
</gene>
<dbReference type="Proteomes" id="UP000017396">
    <property type="component" value="Chromosome"/>
</dbReference>
<dbReference type="HOGENOM" id="CLU_055322_4_3_3"/>
<proteinExistence type="predicted"/>
<dbReference type="eggNOG" id="COG0431">
    <property type="taxonomic scope" value="Bacteria"/>
</dbReference>
<dbReference type="GO" id="GO:0010181">
    <property type="term" value="F:FMN binding"/>
    <property type="evidence" value="ECO:0007669"/>
    <property type="project" value="TreeGrafter"/>
</dbReference>
<dbReference type="Gene3D" id="3.40.50.360">
    <property type="match status" value="1"/>
</dbReference>
<dbReference type="KEGG" id="glj:GKIL_3076"/>
<dbReference type="EMBL" id="CP003587">
    <property type="protein sequence ID" value="AGY59322.1"/>
    <property type="molecule type" value="Genomic_DNA"/>
</dbReference>
<name>U5QK46_GLOK1</name>
<feature type="domain" description="NADPH-dependent FMN reductase-like" evidence="1">
    <location>
        <begin position="9"/>
        <end position="138"/>
    </location>
</feature>
<dbReference type="GO" id="GO:0016491">
    <property type="term" value="F:oxidoreductase activity"/>
    <property type="evidence" value="ECO:0007669"/>
    <property type="project" value="InterPro"/>
</dbReference>
<sequence>MGKPCSPIQLLAISGSLRAASSNTVLLRAISQLAPPGVRVELYSALGELPHFNPDLEGKEPPVVRDFWSRIRGADGLLISSPEYAHGVPGVLKNALDWLVSGEEFIAKPVALLNASPRATHAQASLSEIVTVMSGRIVHEASIAVPLLGKNLDAAGILAHAEIAMALRGALTAFVEVIERFRTQTQVPQ</sequence>
<dbReference type="PANTHER" id="PTHR30543:SF21">
    <property type="entry name" value="NAD(P)H-DEPENDENT FMN REDUCTASE LOT6"/>
    <property type="match status" value="1"/>
</dbReference>
<evidence type="ECO:0000313" key="2">
    <source>
        <dbReference type="EMBL" id="AGY59322.1"/>
    </source>
</evidence>
<dbReference type="PANTHER" id="PTHR30543">
    <property type="entry name" value="CHROMATE REDUCTASE"/>
    <property type="match status" value="1"/>
</dbReference>
<protein>
    <submittedName>
        <fullName evidence="2">NADPH-dependent FMN reductase</fullName>
    </submittedName>
</protein>
<evidence type="ECO:0000313" key="3">
    <source>
        <dbReference type="Proteomes" id="UP000017396"/>
    </source>
</evidence>
<dbReference type="GO" id="GO:0005829">
    <property type="term" value="C:cytosol"/>
    <property type="evidence" value="ECO:0007669"/>
    <property type="project" value="TreeGrafter"/>
</dbReference>
<reference evidence="2 3" key="1">
    <citation type="journal article" date="2013" name="PLoS ONE">
        <title>Cultivation and Complete Genome Sequencing of Gloeobacter kilaueensis sp. nov., from a Lava Cave in Kilauea Caldera, Hawai'i.</title>
        <authorList>
            <person name="Saw J.H."/>
            <person name="Schatz M."/>
            <person name="Brown M.V."/>
            <person name="Kunkel D.D."/>
            <person name="Foster J.S."/>
            <person name="Shick H."/>
            <person name="Christensen S."/>
            <person name="Hou S."/>
            <person name="Wan X."/>
            <person name="Donachie S.P."/>
        </authorList>
    </citation>
    <scope>NUCLEOTIDE SEQUENCE [LARGE SCALE GENOMIC DNA]</scope>
    <source>
        <strain evidence="3">JS</strain>
    </source>
</reference>
<dbReference type="STRING" id="1183438.GKIL_3076"/>
<dbReference type="Pfam" id="PF03358">
    <property type="entry name" value="FMN_red"/>
    <property type="match status" value="1"/>
</dbReference>
<evidence type="ECO:0000259" key="1">
    <source>
        <dbReference type="Pfam" id="PF03358"/>
    </source>
</evidence>
<accession>U5QK46</accession>
<dbReference type="InterPro" id="IPR005025">
    <property type="entry name" value="FMN_Rdtase-like_dom"/>
</dbReference>
<dbReference type="InterPro" id="IPR029039">
    <property type="entry name" value="Flavoprotein-like_sf"/>
</dbReference>
<dbReference type="PATRIC" id="fig|1183438.3.peg.3026"/>